<dbReference type="InterPro" id="IPR011042">
    <property type="entry name" value="6-blade_b-propeller_TolB-like"/>
</dbReference>
<dbReference type="Pfam" id="PF08450">
    <property type="entry name" value="SGL"/>
    <property type="match status" value="1"/>
</dbReference>
<evidence type="ECO:0000259" key="2">
    <source>
        <dbReference type="Pfam" id="PF08450"/>
    </source>
</evidence>
<accession>A0ABP6S324</accession>
<evidence type="ECO:0000313" key="4">
    <source>
        <dbReference type="Proteomes" id="UP001500483"/>
    </source>
</evidence>
<dbReference type="EMBL" id="BAAAYK010000043">
    <property type="protein sequence ID" value="GAA3366616.1"/>
    <property type="molecule type" value="Genomic_DNA"/>
</dbReference>
<dbReference type="Proteomes" id="UP001500483">
    <property type="component" value="Unassembled WGS sequence"/>
</dbReference>
<reference evidence="4" key="1">
    <citation type="journal article" date="2019" name="Int. J. Syst. Evol. Microbiol.">
        <title>The Global Catalogue of Microorganisms (GCM) 10K type strain sequencing project: providing services to taxonomists for standard genome sequencing and annotation.</title>
        <authorList>
            <consortium name="The Broad Institute Genomics Platform"/>
            <consortium name="The Broad Institute Genome Sequencing Center for Infectious Disease"/>
            <person name="Wu L."/>
            <person name="Ma J."/>
        </authorList>
    </citation>
    <scope>NUCLEOTIDE SEQUENCE [LARGE SCALE GENOMIC DNA]</scope>
    <source>
        <strain evidence="4">JCM 9687</strain>
    </source>
</reference>
<comment type="caution">
    <text evidence="3">The sequence shown here is derived from an EMBL/GenBank/DDBJ whole genome shotgun (WGS) entry which is preliminary data.</text>
</comment>
<gene>
    <name evidence="3" type="ORF">GCM10020366_70870</name>
</gene>
<evidence type="ECO:0000313" key="3">
    <source>
        <dbReference type="EMBL" id="GAA3366616.1"/>
    </source>
</evidence>
<dbReference type="InterPro" id="IPR051262">
    <property type="entry name" value="SMP-30/CGR1_Lactonase"/>
</dbReference>
<name>A0ABP6S324_9PSEU</name>
<dbReference type="InterPro" id="IPR013658">
    <property type="entry name" value="SGL"/>
</dbReference>
<sequence length="252" mass="26461">MCTEVDGRPLRGPNDLVFDADGGCYFTDFGNTRAREMDLGGLYYALPTAPGWRNWCSRCTSRTASACPRTEIGCTSPKPGRAGCGAGGAGAGPRCAAVPSCCTGSPWRGCWIQLAVDTAGNVCVATLNTGEISVLSPDGELVEQVPVPVPDPLVTNICFGGPDLAHRLHHLLGPGRAVRDRVAAPRAWPRTSPLDVPPLPPRSTSCPRAGMDSWCAQSARPLSGRRAAASPPTGDHRPAAQAAGRRRADPRR</sequence>
<organism evidence="3 4">
    <name type="scientific">Saccharopolyspora gregorii</name>
    <dbReference type="NCBI Taxonomy" id="33914"/>
    <lineage>
        <taxon>Bacteria</taxon>
        <taxon>Bacillati</taxon>
        <taxon>Actinomycetota</taxon>
        <taxon>Actinomycetes</taxon>
        <taxon>Pseudonocardiales</taxon>
        <taxon>Pseudonocardiaceae</taxon>
        <taxon>Saccharopolyspora</taxon>
    </lineage>
</organism>
<dbReference type="RefSeq" id="WP_344931534.1">
    <property type="nucleotide sequence ID" value="NZ_BAAAYK010000043.1"/>
</dbReference>
<dbReference type="PANTHER" id="PTHR47572">
    <property type="entry name" value="LIPOPROTEIN-RELATED"/>
    <property type="match status" value="1"/>
</dbReference>
<feature type="domain" description="SMP-30/Gluconolactonase/LRE-like region" evidence="2">
    <location>
        <begin position="114"/>
        <end position="165"/>
    </location>
</feature>
<dbReference type="PANTHER" id="PTHR47572:SF5">
    <property type="entry name" value="BLR2277 PROTEIN"/>
    <property type="match status" value="1"/>
</dbReference>
<proteinExistence type="predicted"/>
<protein>
    <recommendedName>
        <fullName evidence="2">SMP-30/Gluconolactonase/LRE-like region domain-containing protein</fullName>
    </recommendedName>
</protein>
<dbReference type="Gene3D" id="2.120.10.30">
    <property type="entry name" value="TolB, C-terminal domain"/>
    <property type="match status" value="2"/>
</dbReference>
<keyword evidence="4" id="KW-1185">Reference proteome</keyword>
<evidence type="ECO:0000256" key="1">
    <source>
        <dbReference type="SAM" id="MobiDB-lite"/>
    </source>
</evidence>
<dbReference type="SUPFAM" id="SSF63829">
    <property type="entry name" value="Calcium-dependent phosphotriesterase"/>
    <property type="match status" value="1"/>
</dbReference>
<feature type="region of interest" description="Disordered" evidence="1">
    <location>
        <begin position="186"/>
        <end position="252"/>
    </location>
</feature>